<protein>
    <submittedName>
        <fullName evidence="2">Uncharacterized protein</fullName>
    </submittedName>
</protein>
<dbReference type="Proteomes" id="UP000887565">
    <property type="component" value="Unplaced"/>
</dbReference>
<organism evidence="1 2">
    <name type="scientific">Romanomermis culicivorax</name>
    <name type="common">Nematode worm</name>
    <dbReference type="NCBI Taxonomy" id="13658"/>
    <lineage>
        <taxon>Eukaryota</taxon>
        <taxon>Metazoa</taxon>
        <taxon>Ecdysozoa</taxon>
        <taxon>Nematoda</taxon>
        <taxon>Enoplea</taxon>
        <taxon>Dorylaimia</taxon>
        <taxon>Mermithida</taxon>
        <taxon>Mermithoidea</taxon>
        <taxon>Mermithidae</taxon>
        <taxon>Romanomermis</taxon>
    </lineage>
</organism>
<proteinExistence type="predicted"/>
<accession>A0A915J2F7</accession>
<reference evidence="2" key="1">
    <citation type="submission" date="2022-11" db="UniProtKB">
        <authorList>
            <consortium name="WormBaseParasite"/>
        </authorList>
    </citation>
    <scope>IDENTIFICATION</scope>
</reference>
<sequence length="90" mass="10330">MHMERASSRIPTCATNLKLQGTIEFILLLESVELMANWAYYIFISSVESKESSTTMTTIIKFRINTRINIGRMLLFKSILADIWNLDANV</sequence>
<name>A0A915J2F7_ROMCU</name>
<dbReference type="AlphaFoldDB" id="A0A915J2F7"/>
<evidence type="ECO:0000313" key="1">
    <source>
        <dbReference type="Proteomes" id="UP000887565"/>
    </source>
</evidence>
<keyword evidence="1" id="KW-1185">Reference proteome</keyword>
<dbReference type="WBParaSite" id="nRc.2.0.1.t20585-RA">
    <property type="protein sequence ID" value="nRc.2.0.1.t20585-RA"/>
    <property type="gene ID" value="nRc.2.0.1.g20585"/>
</dbReference>
<evidence type="ECO:0000313" key="2">
    <source>
        <dbReference type="WBParaSite" id="nRc.2.0.1.t20585-RA"/>
    </source>
</evidence>